<accession>A0A3Q1IEC5</accession>
<organism evidence="2 3">
    <name type="scientific">Anabas testudineus</name>
    <name type="common">Climbing perch</name>
    <name type="synonym">Anthias testudineus</name>
    <dbReference type="NCBI Taxonomy" id="64144"/>
    <lineage>
        <taxon>Eukaryota</taxon>
        <taxon>Metazoa</taxon>
        <taxon>Chordata</taxon>
        <taxon>Craniata</taxon>
        <taxon>Vertebrata</taxon>
        <taxon>Euteleostomi</taxon>
        <taxon>Actinopterygii</taxon>
        <taxon>Neopterygii</taxon>
        <taxon>Teleostei</taxon>
        <taxon>Neoteleostei</taxon>
        <taxon>Acanthomorphata</taxon>
        <taxon>Anabantaria</taxon>
        <taxon>Anabantiformes</taxon>
        <taxon>Anabantoidei</taxon>
        <taxon>Anabantidae</taxon>
        <taxon>Anabas</taxon>
    </lineage>
</organism>
<evidence type="ECO:0008006" key="4">
    <source>
        <dbReference type="Google" id="ProtNLM"/>
    </source>
</evidence>
<dbReference type="GO" id="GO:0008009">
    <property type="term" value="F:chemokine activity"/>
    <property type="evidence" value="ECO:0007669"/>
    <property type="project" value="InterPro"/>
</dbReference>
<dbReference type="OrthoDB" id="8460355at2759"/>
<dbReference type="Ensembl" id="ENSATET00000002819.3">
    <property type="protein sequence ID" value="ENSATEP00000002791.1"/>
    <property type="gene ID" value="ENSATEG00000002013.3"/>
</dbReference>
<evidence type="ECO:0000313" key="2">
    <source>
        <dbReference type="Ensembl" id="ENSATEP00000002791.1"/>
    </source>
</evidence>
<dbReference type="GeneTree" id="ENSGT00940000176858"/>
<reference evidence="2" key="3">
    <citation type="submission" date="2025-09" db="UniProtKB">
        <authorList>
            <consortium name="Ensembl"/>
        </authorList>
    </citation>
    <scope>IDENTIFICATION</scope>
</reference>
<sequence>MVSEKSCALLLVIVAAVCIQLFQAQGTLGRCSCPITMKGIKGNISDFQVLERQPGCDHTELIVILNRPDNTIEKICMDTEGRRAKAFLKCWERINKEKSRKMECIDKQRKAE</sequence>
<evidence type="ECO:0000256" key="1">
    <source>
        <dbReference type="SAM" id="SignalP"/>
    </source>
</evidence>
<dbReference type="GO" id="GO:0006955">
    <property type="term" value="P:immune response"/>
    <property type="evidence" value="ECO:0007669"/>
    <property type="project" value="InterPro"/>
</dbReference>
<dbReference type="Gene3D" id="2.40.50.40">
    <property type="match status" value="1"/>
</dbReference>
<reference evidence="2" key="1">
    <citation type="submission" date="2021-04" db="EMBL/GenBank/DDBJ databases">
        <authorList>
            <consortium name="Wellcome Sanger Institute Data Sharing"/>
        </authorList>
    </citation>
    <scope>NUCLEOTIDE SEQUENCE [LARGE SCALE GENOMIC DNA]</scope>
</reference>
<evidence type="ECO:0000313" key="3">
    <source>
        <dbReference type="Proteomes" id="UP000265040"/>
    </source>
</evidence>
<dbReference type="AlphaFoldDB" id="A0A3Q1IEC5"/>
<dbReference type="Proteomes" id="UP000265040">
    <property type="component" value="Chromosome 1"/>
</dbReference>
<name>A0A3Q1IEC5_ANATE</name>
<dbReference type="OMA" id="CIQLFQA"/>
<protein>
    <recommendedName>
        <fullName evidence="4">Chemokine interleukin-8-like domain-containing protein</fullName>
    </recommendedName>
</protein>
<dbReference type="GO" id="GO:0005576">
    <property type="term" value="C:extracellular region"/>
    <property type="evidence" value="ECO:0007669"/>
    <property type="project" value="InterPro"/>
</dbReference>
<dbReference type="SUPFAM" id="SSF54117">
    <property type="entry name" value="Interleukin 8-like chemokines"/>
    <property type="match status" value="1"/>
</dbReference>
<reference evidence="2" key="2">
    <citation type="submission" date="2025-08" db="UniProtKB">
        <authorList>
            <consortium name="Ensembl"/>
        </authorList>
    </citation>
    <scope>IDENTIFICATION</scope>
</reference>
<feature type="signal peptide" evidence="1">
    <location>
        <begin position="1"/>
        <end position="24"/>
    </location>
</feature>
<keyword evidence="3" id="KW-1185">Reference proteome</keyword>
<proteinExistence type="predicted"/>
<feature type="chain" id="PRO_5018673191" description="Chemokine interleukin-8-like domain-containing protein" evidence="1">
    <location>
        <begin position="25"/>
        <end position="112"/>
    </location>
</feature>
<keyword evidence="1" id="KW-0732">Signal</keyword>
<dbReference type="STRING" id="64144.ENSATEP00000002791"/>
<dbReference type="InParanoid" id="A0A3Q1IEC5"/>
<dbReference type="InterPro" id="IPR036048">
    <property type="entry name" value="Interleukin_8-like_sf"/>
</dbReference>